<organism evidence="2 3">
    <name type="scientific">Dreissena polymorpha</name>
    <name type="common">Zebra mussel</name>
    <name type="synonym">Mytilus polymorpha</name>
    <dbReference type="NCBI Taxonomy" id="45954"/>
    <lineage>
        <taxon>Eukaryota</taxon>
        <taxon>Metazoa</taxon>
        <taxon>Spiralia</taxon>
        <taxon>Lophotrochozoa</taxon>
        <taxon>Mollusca</taxon>
        <taxon>Bivalvia</taxon>
        <taxon>Autobranchia</taxon>
        <taxon>Heteroconchia</taxon>
        <taxon>Euheterodonta</taxon>
        <taxon>Imparidentia</taxon>
        <taxon>Neoheterodontei</taxon>
        <taxon>Myida</taxon>
        <taxon>Dreissenoidea</taxon>
        <taxon>Dreissenidae</taxon>
        <taxon>Dreissena</taxon>
    </lineage>
</organism>
<name>A0A9D4IJ76_DREPO</name>
<dbReference type="EMBL" id="JAIWYP010000009">
    <property type="protein sequence ID" value="KAH3776255.1"/>
    <property type="molecule type" value="Genomic_DNA"/>
</dbReference>
<evidence type="ECO:0000313" key="3">
    <source>
        <dbReference type="Proteomes" id="UP000828390"/>
    </source>
</evidence>
<sequence>MMENRQRYRKKHASHQDRFMREQMRHLVTQMLWKRLILIVSQLKPTRTPTQQKHGMLQNTCVLNKLENLKKLTKLADKQSEKIDLLQKRVGHYSLKNINKRDETAQKNLQLLRDAQRLARKKTRDLEFVKQKFSVQREQNEELGKNISKIQCDIQCMADRLGTEVAKKVSTQKSNSKLRQQLKRLRQIQAEWTNGPVPGLTDENEHLRQQLVTLTNKIQESDILINNHYFEIDELKDKLSDESTNTTKLEDGSFSDNMRLCVIQLSGLEVATEKN</sequence>
<proteinExistence type="predicted"/>
<keyword evidence="1" id="KW-0175">Coiled coil</keyword>
<gene>
    <name evidence="2" type="ORF">DPMN_177675</name>
</gene>
<reference evidence="2" key="1">
    <citation type="journal article" date="2019" name="bioRxiv">
        <title>The Genome of the Zebra Mussel, Dreissena polymorpha: A Resource for Invasive Species Research.</title>
        <authorList>
            <person name="McCartney M.A."/>
            <person name="Auch B."/>
            <person name="Kono T."/>
            <person name="Mallez S."/>
            <person name="Zhang Y."/>
            <person name="Obille A."/>
            <person name="Becker A."/>
            <person name="Abrahante J.E."/>
            <person name="Garbe J."/>
            <person name="Badalamenti J.P."/>
            <person name="Herman A."/>
            <person name="Mangelson H."/>
            <person name="Liachko I."/>
            <person name="Sullivan S."/>
            <person name="Sone E.D."/>
            <person name="Koren S."/>
            <person name="Silverstein K.A.T."/>
            <person name="Beckman K.B."/>
            <person name="Gohl D.M."/>
        </authorList>
    </citation>
    <scope>NUCLEOTIDE SEQUENCE</scope>
    <source>
        <strain evidence="2">Duluth1</strain>
        <tissue evidence="2">Whole animal</tissue>
    </source>
</reference>
<dbReference type="AlphaFoldDB" id="A0A9D4IJ76"/>
<evidence type="ECO:0000313" key="2">
    <source>
        <dbReference type="EMBL" id="KAH3776255.1"/>
    </source>
</evidence>
<comment type="caution">
    <text evidence="2">The sequence shown here is derived from an EMBL/GenBank/DDBJ whole genome shotgun (WGS) entry which is preliminary data.</text>
</comment>
<reference evidence="2" key="2">
    <citation type="submission" date="2020-11" db="EMBL/GenBank/DDBJ databases">
        <authorList>
            <person name="McCartney M.A."/>
            <person name="Auch B."/>
            <person name="Kono T."/>
            <person name="Mallez S."/>
            <person name="Becker A."/>
            <person name="Gohl D.M."/>
            <person name="Silverstein K.A.T."/>
            <person name="Koren S."/>
            <person name="Bechman K.B."/>
            <person name="Herman A."/>
            <person name="Abrahante J.E."/>
            <person name="Garbe J."/>
        </authorList>
    </citation>
    <scope>NUCLEOTIDE SEQUENCE</scope>
    <source>
        <strain evidence="2">Duluth1</strain>
        <tissue evidence="2">Whole animal</tissue>
    </source>
</reference>
<keyword evidence="3" id="KW-1185">Reference proteome</keyword>
<dbReference type="Proteomes" id="UP000828390">
    <property type="component" value="Unassembled WGS sequence"/>
</dbReference>
<evidence type="ECO:0000256" key="1">
    <source>
        <dbReference type="SAM" id="Coils"/>
    </source>
</evidence>
<protein>
    <submittedName>
        <fullName evidence="2">Uncharacterized protein</fullName>
    </submittedName>
</protein>
<feature type="coiled-coil region" evidence="1">
    <location>
        <begin position="69"/>
        <end position="132"/>
    </location>
</feature>
<accession>A0A9D4IJ76</accession>